<keyword evidence="5" id="KW-0732">Signal</keyword>
<keyword evidence="1" id="KW-0677">Repeat</keyword>
<evidence type="ECO:0000259" key="6">
    <source>
        <dbReference type="Pfam" id="PF12770"/>
    </source>
</evidence>
<dbReference type="InterPro" id="IPR019734">
    <property type="entry name" value="TPR_rpt"/>
</dbReference>
<dbReference type="InterPro" id="IPR011990">
    <property type="entry name" value="TPR-like_helical_dom_sf"/>
</dbReference>
<keyword evidence="4" id="KW-0175">Coiled coil</keyword>
<reference evidence="7" key="1">
    <citation type="submission" date="2023-06" db="EMBL/GenBank/DDBJ databases">
        <title>Cytophagales bacterium Strain LB-30, isolated from soil.</title>
        <authorList>
            <person name="Liu B."/>
        </authorList>
    </citation>
    <scope>NUCLEOTIDE SEQUENCE</scope>
    <source>
        <strain evidence="7">LB-30</strain>
    </source>
</reference>
<comment type="caution">
    <text evidence="7">The sequence shown here is derived from an EMBL/GenBank/DDBJ whole genome shotgun (WGS) entry which is preliminary data.</text>
</comment>
<dbReference type="Pfam" id="PF13424">
    <property type="entry name" value="TPR_12"/>
    <property type="match status" value="6"/>
</dbReference>
<evidence type="ECO:0000313" key="8">
    <source>
        <dbReference type="Proteomes" id="UP001168552"/>
    </source>
</evidence>
<evidence type="ECO:0000256" key="3">
    <source>
        <dbReference type="PROSITE-ProRule" id="PRU00339"/>
    </source>
</evidence>
<accession>A0ABT8F2N0</accession>
<feature type="repeat" description="TPR" evidence="3">
    <location>
        <begin position="599"/>
        <end position="632"/>
    </location>
</feature>
<dbReference type="PROSITE" id="PS50005">
    <property type="entry name" value="TPR"/>
    <property type="match status" value="2"/>
</dbReference>
<dbReference type="SMART" id="SM00028">
    <property type="entry name" value="TPR"/>
    <property type="match status" value="14"/>
</dbReference>
<feature type="repeat" description="TPR" evidence="3">
    <location>
        <begin position="305"/>
        <end position="338"/>
    </location>
</feature>
<feature type="chain" id="PRO_5045527079" evidence="5">
    <location>
        <begin position="20"/>
        <end position="1332"/>
    </location>
</feature>
<evidence type="ECO:0000313" key="7">
    <source>
        <dbReference type="EMBL" id="MDN4164534.1"/>
    </source>
</evidence>
<dbReference type="Pfam" id="PF12770">
    <property type="entry name" value="CHAT"/>
    <property type="match status" value="1"/>
</dbReference>
<evidence type="ECO:0000256" key="2">
    <source>
        <dbReference type="ARBA" id="ARBA00022803"/>
    </source>
</evidence>
<keyword evidence="8" id="KW-1185">Reference proteome</keyword>
<protein>
    <submittedName>
        <fullName evidence="7">Tetratricopeptide repeat protein</fullName>
    </submittedName>
</protein>
<dbReference type="RefSeq" id="WP_320003063.1">
    <property type="nucleotide sequence ID" value="NZ_JAUHJS010000002.1"/>
</dbReference>
<feature type="signal peptide" evidence="5">
    <location>
        <begin position="1"/>
        <end position="19"/>
    </location>
</feature>
<sequence length="1332" mass="148795">MKHRLRISLLCIFCCLALAAKTQDWRATYQQAQQLYAQEYYAQALVLGEQCLNEYLGQDGQVSENYASILRLLSTTCFNGSVYEKGLTFAQKEVEIRQQLGNEDVNAALAHYNLGSFQQILEDWPAAEASFAESLTIFEKYLSPQDPDLINTQWKLASVKYKRNKRNESLALFEKAFAGFGNSEDITLDYLAACYDFGMLWVDLGQYAKAIPFFTNANAIYQASELTETLDNAYVVEQLAFCLQQQTEYSSALARYEEALSIYATLEGKESAAYQQLINKKAVLLQLMGRGEEAETLLGQGVATVASLNNLGAINQRNQNYAKAEEYFKKVVALGESDSLSSRSDWAEAQENLGMLYLSQGKIAEAAPLLESSESVFKSLLGEEHPRYASSVLKLAGLRKAQNQLEEAGELYDKALVGLEASLGINTLAYANALNYKATWYQAMGQYEEASLTFEESKRIAEEVAGASSTDLASILNNYAIVKDAQGDFRAAKALFSQAQQIIAATAGTQSSEYAQATENLALMELALGNYDQAVAYQNTVLALQENLYGKQSYLYARSLLSLSRIFQAKGDYIRAEPIIREAQQLVSASKGEQSVAYAEVINALALLYQTMGNFAEAQPLFQQAATLYADILGKNNAQYATALENMATLYQLQGESEKAEPLLKEALAIDAVIYGKQHPTYALTLSNLATLYQSIDAFEKAKPLFEEALGIYETTYGLDHPSYASTLYNLAVLNQDMELYPEAEKQFVEALKIREEKLGKQHPDYAYGVYGLAVLYHRMDKAEEAKVRYLEVIDLYLHQIDTYFPALSEKEKGAFYAKIKPVFEAFQDFSVEQSLKGDTSRLIAKLYDVQLATKALLLNASNKVRARILASQDEGLITTFNEWNTLKEDLVRYYNYGKEDLERENVNLHALEQKANDLEKQLSLQSQAFASEFEKQSVTWQQVQAALSAEEAAVEIIRIKKKFILDSVMYVSLVLTSANEREPSLVVMPLGNQAEGKYYKYYRNTIRYQHPDPHSYDYYFAPIASALQGQKRLYVSADAIFNKINLNTLPNGATQRFVLDDFDIRLLSNTRELVEKKPAIDLSASPQAHVLGFPDFNQDLKAELASNHSRERLTRNSAFTEFKGGISDLPGTKTEVHMIDSLLTKGGWQAQLMTLSQASEENIKRLEHPTLLHIATHGFFLSDVENREENAAVENPLLRSGLLLAGSGKSIALGVDKETEDGILTAYEAMNLNLEGTELIVLSACETGLGEVRNGEGVYGLQRSFIVAGARSIIMSLWKVDDQTTQMLMTSFYKKWLGGQDKFEAFSQAQLELKSQYPDPYYWGAFVLLGQ</sequence>
<gene>
    <name evidence="7" type="ORF">QWY31_03420</name>
</gene>
<dbReference type="Pfam" id="PF13374">
    <property type="entry name" value="TPR_10"/>
    <property type="match status" value="1"/>
</dbReference>
<feature type="coiled-coil region" evidence="4">
    <location>
        <begin position="899"/>
        <end position="929"/>
    </location>
</feature>
<dbReference type="PANTHER" id="PTHR45641">
    <property type="entry name" value="TETRATRICOPEPTIDE REPEAT PROTEIN (AFU_ORTHOLOGUE AFUA_6G03870)"/>
    <property type="match status" value="1"/>
</dbReference>
<feature type="domain" description="CHAT" evidence="6">
    <location>
        <begin position="1017"/>
        <end position="1332"/>
    </location>
</feature>
<dbReference type="PANTHER" id="PTHR45641:SF19">
    <property type="entry name" value="NEPHROCYSTIN-3"/>
    <property type="match status" value="1"/>
</dbReference>
<keyword evidence="2 3" id="KW-0802">TPR repeat</keyword>
<proteinExistence type="predicted"/>
<dbReference type="Proteomes" id="UP001168552">
    <property type="component" value="Unassembled WGS sequence"/>
</dbReference>
<name>A0ABT8F2N0_9BACT</name>
<evidence type="ECO:0000256" key="4">
    <source>
        <dbReference type="SAM" id="Coils"/>
    </source>
</evidence>
<dbReference type="EMBL" id="JAUHJS010000002">
    <property type="protein sequence ID" value="MDN4164534.1"/>
    <property type="molecule type" value="Genomic_DNA"/>
</dbReference>
<dbReference type="Gene3D" id="1.25.40.10">
    <property type="entry name" value="Tetratricopeptide repeat domain"/>
    <property type="match status" value="5"/>
</dbReference>
<dbReference type="SUPFAM" id="SSF48452">
    <property type="entry name" value="TPR-like"/>
    <property type="match status" value="4"/>
</dbReference>
<dbReference type="InterPro" id="IPR024983">
    <property type="entry name" value="CHAT_dom"/>
</dbReference>
<organism evidence="7 8">
    <name type="scientific">Shiella aurantiaca</name>
    <dbReference type="NCBI Taxonomy" id="3058365"/>
    <lineage>
        <taxon>Bacteria</taxon>
        <taxon>Pseudomonadati</taxon>
        <taxon>Bacteroidota</taxon>
        <taxon>Cytophagia</taxon>
        <taxon>Cytophagales</taxon>
        <taxon>Shiellaceae</taxon>
        <taxon>Shiella</taxon>
    </lineage>
</organism>
<evidence type="ECO:0000256" key="5">
    <source>
        <dbReference type="SAM" id="SignalP"/>
    </source>
</evidence>
<evidence type="ECO:0000256" key="1">
    <source>
        <dbReference type="ARBA" id="ARBA00022737"/>
    </source>
</evidence>